<evidence type="ECO:0000313" key="1">
    <source>
        <dbReference type="EMBL" id="KAJ8101624.1"/>
    </source>
</evidence>
<dbReference type="AlphaFoldDB" id="A0AAD7QUH2"/>
<keyword evidence="2" id="KW-1185">Reference proteome</keyword>
<evidence type="ECO:0008006" key="3">
    <source>
        <dbReference type="Google" id="ProtNLM"/>
    </source>
</evidence>
<dbReference type="RefSeq" id="XP_056045074.1">
    <property type="nucleotide sequence ID" value="XM_056185596.1"/>
</dbReference>
<dbReference type="Proteomes" id="UP001217417">
    <property type="component" value="Unassembled WGS sequence"/>
</dbReference>
<protein>
    <recommendedName>
        <fullName evidence="3">HNH nuclease domain-containing protein</fullName>
    </recommendedName>
</protein>
<proteinExistence type="predicted"/>
<dbReference type="GeneID" id="80880762"/>
<reference evidence="1" key="1">
    <citation type="submission" date="2023-03" db="EMBL/GenBank/DDBJ databases">
        <title>Near-Complete genome sequence of Lipomyces tetrasporous NRRL Y-64009, an oleaginous yeast capable of growing on lignocellulosic hydrolysates.</title>
        <authorList>
            <consortium name="Lawrence Berkeley National Laboratory"/>
            <person name="Jagtap S.S."/>
            <person name="Liu J.-J."/>
            <person name="Walukiewicz H.E."/>
            <person name="Pangilinan J."/>
            <person name="Lipzen A."/>
            <person name="Ahrendt S."/>
            <person name="Koriabine M."/>
            <person name="Cobaugh K."/>
            <person name="Salamov A."/>
            <person name="Yoshinaga Y."/>
            <person name="Ng V."/>
            <person name="Daum C."/>
            <person name="Grigoriev I.V."/>
            <person name="Slininger P.J."/>
            <person name="Dien B.S."/>
            <person name="Jin Y.-S."/>
            <person name="Rao C.V."/>
        </authorList>
    </citation>
    <scope>NUCLEOTIDE SEQUENCE</scope>
    <source>
        <strain evidence="1">NRRL Y-64009</strain>
    </source>
</reference>
<sequence>MQSNVHQLLDDFKVFINPDNIHKITSFDSDRLGLDGRTLDPICRDPNDERRVTGELLQWHFCQAILANMRGAGETVFEFDFPPGTDMICEIRSGPEAAKRMGAELFSRLDGISLS</sequence>
<accession>A0AAD7QUH2</accession>
<evidence type="ECO:0000313" key="2">
    <source>
        <dbReference type="Proteomes" id="UP001217417"/>
    </source>
</evidence>
<gene>
    <name evidence="1" type="ORF">POJ06DRAFT_219649</name>
</gene>
<comment type="caution">
    <text evidence="1">The sequence shown here is derived from an EMBL/GenBank/DDBJ whole genome shotgun (WGS) entry which is preliminary data.</text>
</comment>
<organism evidence="1 2">
    <name type="scientific">Lipomyces tetrasporus</name>
    <dbReference type="NCBI Taxonomy" id="54092"/>
    <lineage>
        <taxon>Eukaryota</taxon>
        <taxon>Fungi</taxon>
        <taxon>Dikarya</taxon>
        <taxon>Ascomycota</taxon>
        <taxon>Saccharomycotina</taxon>
        <taxon>Lipomycetes</taxon>
        <taxon>Lipomycetales</taxon>
        <taxon>Lipomycetaceae</taxon>
        <taxon>Lipomyces</taxon>
    </lineage>
</organism>
<dbReference type="EMBL" id="JARPMG010000003">
    <property type="protein sequence ID" value="KAJ8101624.1"/>
    <property type="molecule type" value="Genomic_DNA"/>
</dbReference>
<name>A0AAD7QUH2_9ASCO</name>